<evidence type="ECO:0000256" key="1">
    <source>
        <dbReference type="SAM" id="MobiDB-lite"/>
    </source>
</evidence>
<name>W6MQ52_9ASCO</name>
<dbReference type="HOGENOM" id="CLU_767401_0_0_1"/>
<dbReference type="STRING" id="1382522.W6MQ52"/>
<proteinExistence type="predicted"/>
<reference evidence="2" key="1">
    <citation type="submission" date="2013-12" db="EMBL/GenBank/DDBJ databases">
        <authorList>
            <person name="Genoscope - CEA"/>
        </authorList>
    </citation>
    <scope>NUCLEOTIDE SEQUENCE</scope>
    <source>
        <strain evidence="2">CBS 1993</strain>
    </source>
</reference>
<dbReference type="RefSeq" id="XP_022460453.1">
    <property type="nucleotide sequence ID" value="XM_022601181.1"/>
</dbReference>
<dbReference type="Proteomes" id="UP000019384">
    <property type="component" value="Unassembled WGS sequence"/>
</dbReference>
<keyword evidence="3" id="KW-1185">Reference proteome</keyword>
<sequence length="361" mass="40342">MGTYVKKKLRTKSNGMAARPQVMYQHQQNQHAQHQQHHQQHHQQTMHPEEAVTAHDEMDVLSYRTAAATRYVYNNDWIENVLSKYIPFHNVIPPTSFPDPIYKGEKLSANGTALAPSAISTPAGTAPARPDFKVEEIQPLDVVFGSLELMKLKSKALEGEIAALEESPLKDGAKSFLSEEYYFQSSKLKDLRIAFNAVATETDFASQQELLDKTVETWKNTYKKKLDDSVVESRFQQKQLFVEGKVSVSVEELREQQEVKRAALLASQAELDLQTQSNFQSGYADLNSIESFDPNGAGNMIFEGNDAVATESYNGNNGPDVLNTDITQGFFTGDELMLDDGASFGNIQSTLDDQVFLSQME</sequence>
<dbReference type="GeneID" id="34521841"/>
<feature type="region of interest" description="Disordered" evidence="1">
    <location>
        <begin position="24"/>
        <end position="48"/>
    </location>
</feature>
<organism evidence="2 3">
    <name type="scientific">Kuraishia capsulata CBS 1993</name>
    <dbReference type="NCBI Taxonomy" id="1382522"/>
    <lineage>
        <taxon>Eukaryota</taxon>
        <taxon>Fungi</taxon>
        <taxon>Dikarya</taxon>
        <taxon>Ascomycota</taxon>
        <taxon>Saccharomycotina</taxon>
        <taxon>Pichiomycetes</taxon>
        <taxon>Pichiales</taxon>
        <taxon>Pichiaceae</taxon>
        <taxon>Kuraishia</taxon>
    </lineage>
</organism>
<accession>W6MQ52</accession>
<evidence type="ECO:0000313" key="3">
    <source>
        <dbReference type="Proteomes" id="UP000019384"/>
    </source>
</evidence>
<dbReference type="EMBL" id="HG793129">
    <property type="protein sequence ID" value="CDK28463.1"/>
    <property type="molecule type" value="Genomic_DNA"/>
</dbReference>
<dbReference type="AlphaFoldDB" id="W6MQ52"/>
<protein>
    <submittedName>
        <fullName evidence="2">Uncharacterized protein</fullName>
    </submittedName>
</protein>
<evidence type="ECO:0000313" key="2">
    <source>
        <dbReference type="EMBL" id="CDK28463.1"/>
    </source>
</evidence>
<reference evidence="2" key="2">
    <citation type="submission" date="2014-02" db="EMBL/GenBank/DDBJ databases">
        <title>Complete DNA sequence of /Kuraishia capsulata/ illustrates novel genomic features among budding yeasts (/Saccharomycotina/).</title>
        <authorList>
            <person name="Morales L."/>
            <person name="Noel B."/>
            <person name="Porcel B."/>
            <person name="Marcet-Houben M."/>
            <person name="Hullo M-F."/>
            <person name="Sacerdot C."/>
            <person name="Tekaia F."/>
            <person name="Leh-Louis V."/>
            <person name="Despons L."/>
            <person name="Khanna V."/>
            <person name="Aury J-M."/>
            <person name="Barbe V."/>
            <person name="Couloux A."/>
            <person name="Labadie K."/>
            <person name="Pelletier E."/>
            <person name="Souciet J-L."/>
            <person name="Boekhout T."/>
            <person name="Gabaldon T."/>
            <person name="Wincker P."/>
            <person name="Dujon B."/>
        </authorList>
    </citation>
    <scope>NUCLEOTIDE SEQUENCE</scope>
    <source>
        <strain evidence="2">CBS 1993</strain>
    </source>
</reference>
<dbReference type="OrthoDB" id="4093693at2759"/>
<gene>
    <name evidence="2" type="ORF">KUCA_T00004446001</name>
</gene>